<sequence>MTWDRYKTLHQYVTYPGDSYLNGKIYADEKDMETWLLDHSYSANIKIN</sequence>
<accession>A0A816L2S2</accession>
<reference evidence="1" key="1">
    <citation type="submission" date="2021-01" db="EMBL/GenBank/DDBJ databases">
        <authorList>
            <consortium name="Genoscope - CEA"/>
            <person name="William W."/>
        </authorList>
    </citation>
    <scope>NUCLEOTIDE SEQUENCE</scope>
</reference>
<name>A0A816L2S2_BRANA</name>
<gene>
    <name evidence="1" type="ORF">DARMORV10_C05P36850.1</name>
</gene>
<evidence type="ECO:0000313" key="1">
    <source>
        <dbReference type="EMBL" id="CAF1930099.1"/>
    </source>
</evidence>
<dbReference type="Proteomes" id="UP001295469">
    <property type="component" value="Chromosome C05"/>
</dbReference>
<organism evidence="1">
    <name type="scientific">Brassica napus</name>
    <name type="common">Rape</name>
    <dbReference type="NCBI Taxonomy" id="3708"/>
    <lineage>
        <taxon>Eukaryota</taxon>
        <taxon>Viridiplantae</taxon>
        <taxon>Streptophyta</taxon>
        <taxon>Embryophyta</taxon>
        <taxon>Tracheophyta</taxon>
        <taxon>Spermatophyta</taxon>
        <taxon>Magnoliopsida</taxon>
        <taxon>eudicotyledons</taxon>
        <taxon>Gunneridae</taxon>
        <taxon>Pentapetalae</taxon>
        <taxon>rosids</taxon>
        <taxon>malvids</taxon>
        <taxon>Brassicales</taxon>
        <taxon>Brassicaceae</taxon>
        <taxon>Brassiceae</taxon>
        <taxon>Brassica</taxon>
    </lineage>
</organism>
<dbReference type="AlphaFoldDB" id="A0A816L2S2"/>
<dbReference type="EMBL" id="HG994369">
    <property type="protein sequence ID" value="CAF1930099.1"/>
    <property type="molecule type" value="Genomic_DNA"/>
</dbReference>
<proteinExistence type="predicted"/>
<protein>
    <submittedName>
        <fullName evidence="1">(rape) hypothetical protein</fullName>
    </submittedName>
</protein>